<dbReference type="Proteomes" id="UP000009149">
    <property type="component" value="Chromosome"/>
</dbReference>
<proteinExistence type="predicted"/>
<dbReference type="KEGG" id="min:Minf_1357"/>
<evidence type="ECO:0000313" key="1">
    <source>
        <dbReference type="EMBL" id="ACD83411.1"/>
    </source>
</evidence>
<organism evidence="1 2">
    <name type="scientific">Methylacidiphilum infernorum (isolate V4)</name>
    <name type="common">Methylokorus infernorum (strain V4)</name>
    <dbReference type="NCBI Taxonomy" id="481448"/>
    <lineage>
        <taxon>Bacteria</taxon>
        <taxon>Pseudomonadati</taxon>
        <taxon>Verrucomicrobiota</taxon>
        <taxon>Methylacidiphilae</taxon>
        <taxon>Methylacidiphilales</taxon>
        <taxon>Methylacidiphilaceae</taxon>
        <taxon>Methylacidiphilum (ex Ratnadevi et al. 2023)</taxon>
    </lineage>
</organism>
<accession>B3DVQ8</accession>
<dbReference type="EMBL" id="CP000975">
    <property type="protein sequence ID" value="ACD83411.1"/>
    <property type="molecule type" value="Genomic_DNA"/>
</dbReference>
<protein>
    <submittedName>
        <fullName evidence="1">Uncharacterized protein</fullName>
    </submittedName>
</protein>
<dbReference type="HOGENOM" id="CLU_3404345_0_0_0"/>
<sequence length="30" mass="3686">MDLYNLFKKEKDYLPKKDMGQNYEYAVLVE</sequence>
<dbReference type="AlphaFoldDB" id="B3DVQ8"/>
<reference evidence="1 2" key="1">
    <citation type="journal article" date="2008" name="Biol. Direct">
        <title>Complete genome sequence of the extremely acidophilic methanotroph isolate V4, Methylacidiphilum infernorum, a representative of the bacterial phylum Verrucomicrobia.</title>
        <authorList>
            <person name="Hou S."/>
            <person name="Makarova K.S."/>
            <person name="Saw J.H."/>
            <person name="Senin P."/>
            <person name="Ly B.V."/>
            <person name="Zhou Z."/>
            <person name="Ren Y."/>
            <person name="Wang J."/>
            <person name="Galperin M.Y."/>
            <person name="Omelchenko M.V."/>
            <person name="Wolf Y.I."/>
            <person name="Yutin N."/>
            <person name="Koonin E.V."/>
            <person name="Stott M.B."/>
            <person name="Mountain B.W."/>
            <person name="Crowe M.A."/>
            <person name="Smirnova A.V."/>
            <person name="Dunfield P.F."/>
            <person name="Feng L."/>
            <person name="Wang L."/>
            <person name="Alam M."/>
        </authorList>
    </citation>
    <scope>NUCLEOTIDE SEQUENCE [LARGE SCALE GENOMIC DNA]</scope>
    <source>
        <strain evidence="2">Isolate V4</strain>
    </source>
</reference>
<evidence type="ECO:0000313" key="2">
    <source>
        <dbReference type="Proteomes" id="UP000009149"/>
    </source>
</evidence>
<gene>
    <name evidence="1" type="ordered locus">Minf_1357</name>
</gene>
<name>B3DVQ8_METI4</name>